<evidence type="ECO:0000313" key="6">
    <source>
        <dbReference type="Proteomes" id="UP000065151"/>
    </source>
</evidence>
<dbReference type="GO" id="GO:0016832">
    <property type="term" value="F:aldehyde-lyase activity"/>
    <property type="evidence" value="ECO:0007669"/>
    <property type="project" value="TreeGrafter"/>
</dbReference>
<evidence type="ECO:0000259" key="4">
    <source>
        <dbReference type="Pfam" id="PF03328"/>
    </source>
</evidence>
<dbReference type="RefSeq" id="WP_058929169.1">
    <property type="nucleotide sequence ID" value="NZ_CP013747.1"/>
</dbReference>
<dbReference type="InterPro" id="IPR005000">
    <property type="entry name" value="Aldolase/citrate-lyase_domain"/>
</dbReference>
<dbReference type="InterPro" id="IPR040442">
    <property type="entry name" value="Pyrv_kinase-like_dom_sf"/>
</dbReference>
<dbReference type="PANTHER" id="PTHR30502">
    <property type="entry name" value="2-KETO-3-DEOXY-L-RHAMNONATE ALDOLASE"/>
    <property type="match status" value="1"/>
</dbReference>
<evidence type="ECO:0000313" key="5">
    <source>
        <dbReference type="EMBL" id="ALV39954.1"/>
    </source>
</evidence>
<dbReference type="STRING" id="121292.AU252_01225"/>
<gene>
    <name evidence="5" type="ORF">AU252_01225</name>
</gene>
<reference evidence="5 6" key="1">
    <citation type="submission" date="2015-12" db="EMBL/GenBank/DDBJ databases">
        <authorList>
            <person name="Shamseldin A."/>
            <person name="Moawad H."/>
            <person name="Abd El-Rahim W.M."/>
            <person name="Sadowsky M.J."/>
        </authorList>
    </citation>
    <scope>NUCLEOTIDE SEQUENCE [LARGE SCALE GENOMIC DNA]</scope>
    <source>
        <strain evidence="5 6">Ar51</strain>
    </source>
</reference>
<keyword evidence="3" id="KW-0456">Lyase</keyword>
<dbReference type="Gene3D" id="3.20.20.60">
    <property type="entry name" value="Phosphoenolpyruvate-binding domains"/>
    <property type="match status" value="1"/>
</dbReference>
<organism evidence="5">
    <name type="scientific">Pseudarthrobacter sulfonivorans</name>
    <dbReference type="NCBI Taxonomy" id="121292"/>
    <lineage>
        <taxon>Bacteria</taxon>
        <taxon>Bacillati</taxon>
        <taxon>Actinomycetota</taxon>
        <taxon>Actinomycetes</taxon>
        <taxon>Micrococcales</taxon>
        <taxon>Micrococcaceae</taxon>
        <taxon>Pseudarthrobacter</taxon>
    </lineage>
</organism>
<dbReference type="EMBL" id="CP013747">
    <property type="protein sequence ID" value="ALV39954.1"/>
    <property type="molecule type" value="Genomic_DNA"/>
</dbReference>
<dbReference type="InterPro" id="IPR015813">
    <property type="entry name" value="Pyrv/PenolPyrv_kinase-like_dom"/>
</dbReference>
<dbReference type="Proteomes" id="UP000065151">
    <property type="component" value="Chromosome"/>
</dbReference>
<keyword evidence="2" id="KW-0479">Metal-binding</keyword>
<dbReference type="SUPFAM" id="SSF51621">
    <property type="entry name" value="Phosphoenolpyruvate/pyruvate domain"/>
    <property type="match status" value="1"/>
</dbReference>
<dbReference type="InterPro" id="IPR050251">
    <property type="entry name" value="HpcH-HpaI_aldolase"/>
</dbReference>
<dbReference type="KEGG" id="psul:AU252_01225"/>
<dbReference type="AlphaFoldDB" id="A0A0U2X7G3"/>
<evidence type="ECO:0000256" key="1">
    <source>
        <dbReference type="ARBA" id="ARBA00005568"/>
    </source>
</evidence>
<accession>A0A0U2X7G3</accession>
<evidence type="ECO:0000256" key="3">
    <source>
        <dbReference type="ARBA" id="ARBA00023239"/>
    </source>
</evidence>
<dbReference type="GO" id="GO:0046872">
    <property type="term" value="F:metal ion binding"/>
    <property type="evidence" value="ECO:0007669"/>
    <property type="project" value="UniProtKB-KW"/>
</dbReference>
<dbReference type="PANTHER" id="PTHR30502:SF0">
    <property type="entry name" value="PHOSPHOENOLPYRUVATE CARBOXYLASE FAMILY PROTEIN"/>
    <property type="match status" value="1"/>
</dbReference>
<name>A0A0U2X7G3_9MICC</name>
<evidence type="ECO:0000256" key="2">
    <source>
        <dbReference type="ARBA" id="ARBA00022723"/>
    </source>
</evidence>
<proteinExistence type="inferred from homology"/>
<sequence>MSDERHTVKIGAWANLGEPRAAVALEESGADWVCLDAQHGHFDDRSVRETLALRQSAKVPMLVRLLSDDGAGIGRALDSGADGVIVPMVESALQAANVVRASFHPPRGSRSFGPMTGVSYNTAGGYPKRGPLLAVMIETATGLENLEDIAATTGIDMLFVGPYDLALSLGTDVDTLLADAAPKSPLSRVIDACSAADLIPGAFGGTPIRARRLLDRGFSWVSNCVDTSLMQEGFKVMKDSSLGERV</sequence>
<dbReference type="GO" id="GO:0005737">
    <property type="term" value="C:cytoplasm"/>
    <property type="evidence" value="ECO:0007669"/>
    <property type="project" value="TreeGrafter"/>
</dbReference>
<feature type="domain" description="HpcH/HpaI aldolase/citrate lyase" evidence="4">
    <location>
        <begin position="9"/>
        <end position="230"/>
    </location>
</feature>
<comment type="similarity">
    <text evidence="1">Belongs to the HpcH/HpaI aldolase family.</text>
</comment>
<protein>
    <recommendedName>
        <fullName evidence="4">HpcH/HpaI aldolase/citrate lyase domain-containing protein</fullName>
    </recommendedName>
</protein>
<dbReference type="Pfam" id="PF03328">
    <property type="entry name" value="HpcH_HpaI"/>
    <property type="match status" value="1"/>
</dbReference>